<feature type="region of interest" description="Disordered" evidence="1">
    <location>
        <begin position="32"/>
        <end position="137"/>
    </location>
</feature>
<evidence type="ECO:0000313" key="3">
    <source>
        <dbReference type="EMBL" id="MBE1612307.1"/>
    </source>
</evidence>
<proteinExistence type="predicted"/>
<evidence type="ECO:0008006" key="5">
    <source>
        <dbReference type="Google" id="ProtNLM"/>
    </source>
</evidence>
<feature type="chain" id="PRO_5039357565" description="PknH-like extracellular domain-containing protein" evidence="2">
    <location>
        <begin position="31"/>
        <end position="277"/>
    </location>
</feature>
<feature type="signal peptide" evidence="2">
    <location>
        <begin position="1"/>
        <end position="30"/>
    </location>
</feature>
<evidence type="ECO:0000313" key="4">
    <source>
        <dbReference type="Proteomes" id="UP000638648"/>
    </source>
</evidence>
<evidence type="ECO:0000256" key="2">
    <source>
        <dbReference type="SAM" id="SignalP"/>
    </source>
</evidence>
<comment type="caution">
    <text evidence="3">The sequence shown here is derived from an EMBL/GenBank/DDBJ whole genome shotgun (WGS) entry which is preliminary data.</text>
</comment>
<reference evidence="3" key="1">
    <citation type="submission" date="2020-10" db="EMBL/GenBank/DDBJ databases">
        <title>Sequencing the genomes of 1000 actinobacteria strains.</title>
        <authorList>
            <person name="Klenk H.-P."/>
        </authorList>
    </citation>
    <scope>NUCLEOTIDE SEQUENCE</scope>
    <source>
        <strain evidence="3">DSM 45354</strain>
    </source>
</reference>
<dbReference type="EMBL" id="JADBEM010000001">
    <property type="protein sequence ID" value="MBE1612307.1"/>
    <property type="molecule type" value="Genomic_DNA"/>
</dbReference>
<accession>A0A927N600</accession>
<gene>
    <name evidence="3" type="ORF">HEB94_009155</name>
</gene>
<organism evidence="3 4">
    <name type="scientific">Actinopolymorpha pittospori</name>
    <dbReference type="NCBI Taxonomy" id="648752"/>
    <lineage>
        <taxon>Bacteria</taxon>
        <taxon>Bacillati</taxon>
        <taxon>Actinomycetota</taxon>
        <taxon>Actinomycetes</taxon>
        <taxon>Propionibacteriales</taxon>
        <taxon>Actinopolymorphaceae</taxon>
        <taxon>Actinopolymorpha</taxon>
    </lineage>
</organism>
<dbReference type="Proteomes" id="UP000638648">
    <property type="component" value="Unassembled WGS sequence"/>
</dbReference>
<dbReference type="PROSITE" id="PS51257">
    <property type="entry name" value="PROKAR_LIPOPROTEIN"/>
    <property type="match status" value="1"/>
</dbReference>
<dbReference type="AlphaFoldDB" id="A0A927N600"/>
<evidence type="ECO:0000256" key="1">
    <source>
        <dbReference type="SAM" id="MobiDB-lite"/>
    </source>
</evidence>
<sequence>MKLTYRVAAGLAVGALAVLMSACNSTLTLAPAEESARTTEESASGPAAAPTGDASTDRTPAASTSAAPTAAVADPPLPPRPKTTAGPLDAGNLPAATRIGPTFTPHAEPDSAEDGSRSNGAPVRQRDPGEVASSIVPLGCPGSESVAALPVPVNALEETYRTREQRSAVALVLDYGSDAAATALVERLAAMLAYCTRPTPTDPLTTPRLVATVSRPDKRTLFDSRYEVGPGASPSRWDETVVRDGSRVGLAIVERAASAPAGDQRGLASHIRDRIAD</sequence>
<keyword evidence="2" id="KW-0732">Signal</keyword>
<dbReference type="RefSeq" id="WP_192755379.1">
    <property type="nucleotide sequence ID" value="NZ_BAABJL010000005.1"/>
</dbReference>
<keyword evidence="4" id="KW-1185">Reference proteome</keyword>
<feature type="compositionally biased region" description="Low complexity" evidence="1">
    <location>
        <begin position="53"/>
        <end position="74"/>
    </location>
</feature>
<protein>
    <recommendedName>
        <fullName evidence="5">PknH-like extracellular domain-containing protein</fullName>
    </recommendedName>
</protein>
<name>A0A927N600_9ACTN</name>